<keyword evidence="2" id="KW-0520">NAD</keyword>
<dbReference type="Gene3D" id="3.40.309.10">
    <property type="entry name" value="Aldehyde Dehydrogenase, Chain A, domain 2"/>
    <property type="match status" value="1"/>
</dbReference>
<evidence type="ECO:0000313" key="5">
    <source>
        <dbReference type="Proteomes" id="UP000198767"/>
    </source>
</evidence>
<reference evidence="4 5" key="1">
    <citation type="submission" date="2016-10" db="EMBL/GenBank/DDBJ databases">
        <authorList>
            <person name="de Groot N.N."/>
        </authorList>
    </citation>
    <scope>NUCLEOTIDE SEQUENCE [LARGE SCALE GENOMIC DNA]</scope>
    <source>
        <strain evidence="4 5">U95</strain>
    </source>
</reference>
<dbReference type="AlphaFoldDB" id="A0A1G5QL85"/>
<evidence type="ECO:0000256" key="2">
    <source>
        <dbReference type="ARBA" id="ARBA00023027"/>
    </source>
</evidence>
<dbReference type="InterPro" id="IPR016163">
    <property type="entry name" value="Ald_DH_C"/>
</dbReference>
<proteinExistence type="predicted"/>
<dbReference type="PANTHER" id="PTHR43521">
    <property type="entry name" value="ALPHA-AMINOADIPIC SEMIALDEHYDE DEHYDROGENASE"/>
    <property type="match status" value="1"/>
</dbReference>
<organism evidence="4 5">
    <name type="scientific">Epibacterium ulvae</name>
    <dbReference type="NCBI Taxonomy" id="1156985"/>
    <lineage>
        <taxon>Bacteria</taxon>
        <taxon>Pseudomonadati</taxon>
        <taxon>Pseudomonadota</taxon>
        <taxon>Alphaproteobacteria</taxon>
        <taxon>Rhodobacterales</taxon>
        <taxon>Roseobacteraceae</taxon>
        <taxon>Epibacterium</taxon>
    </lineage>
</organism>
<dbReference type="SUPFAM" id="SSF53720">
    <property type="entry name" value="ALDH-like"/>
    <property type="match status" value="1"/>
</dbReference>
<dbReference type="EMBL" id="FMWG01000004">
    <property type="protein sequence ID" value="SCZ62396.1"/>
    <property type="molecule type" value="Genomic_DNA"/>
</dbReference>
<dbReference type="InterPro" id="IPR044638">
    <property type="entry name" value="ALDH7A1-like"/>
</dbReference>
<dbReference type="InterPro" id="IPR016161">
    <property type="entry name" value="Ald_DH/histidinol_DH"/>
</dbReference>
<dbReference type="PANTHER" id="PTHR43521:SF1">
    <property type="entry name" value="ALPHA-AMINOADIPIC SEMIALDEHYDE DEHYDROGENASE"/>
    <property type="match status" value="1"/>
</dbReference>
<protein>
    <submittedName>
        <fullName evidence="4">Aldehyde dehydrogenase family protein</fullName>
    </submittedName>
</protein>
<keyword evidence="5" id="KW-1185">Reference proteome</keyword>
<dbReference type="InterPro" id="IPR015590">
    <property type="entry name" value="Aldehyde_DH_dom"/>
</dbReference>
<name>A0A1G5QL85_9RHOB</name>
<dbReference type="GO" id="GO:0004029">
    <property type="term" value="F:aldehyde dehydrogenase (NAD+) activity"/>
    <property type="evidence" value="ECO:0007669"/>
    <property type="project" value="InterPro"/>
</dbReference>
<feature type="domain" description="Aldehyde dehydrogenase" evidence="3">
    <location>
        <begin position="8"/>
        <end position="94"/>
    </location>
</feature>
<evidence type="ECO:0000256" key="1">
    <source>
        <dbReference type="ARBA" id="ARBA00023002"/>
    </source>
</evidence>
<accession>A0A1G5QL85</accession>
<dbReference type="Pfam" id="PF00171">
    <property type="entry name" value="Aldedh"/>
    <property type="match status" value="1"/>
</dbReference>
<dbReference type="Proteomes" id="UP000198767">
    <property type="component" value="Unassembled WGS sequence"/>
</dbReference>
<dbReference type="STRING" id="1156985.SAMN04488118_104376"/>
<gene>
    <name evidence="4" type="ORF">SAMN04488118_104376</name>
</gene>
<evidence type="ECO:0000313" key="4">
    <source>
        <dbReference type="EMBL" id="SCZ62396.1"/>
    </source>
</evidence>
<evidence type="ECO:0000259" key="3">
    <source>
        <dbReference type="Pfam" id="PF00171"/>
    </source>
</evidence>
<sequence>MFSGDISDNGVAGGAYVAPALVKMPGQTAPIETETFAPILYVIEYETLEDAIGLQNEVPQGLSSCIFTLDILKAETFLSSLGSDCGIANVNMAHPVPKLVVHLAERRKLEAGANVALMHGKAACAARLAPCIIRLSCPLRRVSNSTSELLARLTRRASTHYRRTI</sequence>
<keyword evidence="1" id="KW-0560">Oxidoreductase</keyword>